<dbReference type="PaxDb" id="121845-A0A3Q0J7M2"/>
<sequence length="107" mass="12496">MGGDFTYQDAAYYFKSLDKLIRYVNKRQDNVYAFYSTPSCYLKAVNAHNLNYTLKTDDFFPYCSDSNACWTGYFTSRPTTKYFERLAFRFSQVKLRFASLVISSSAL</sequence>
<dbReference type="GeneID" id="113469312"/>
<keyword evidence="1" id="KW-0378">Hydrolase</keyword>
<dbReference type="InterPro" id="IPR028995">
    <property type="entry name" value="Glyco_hydro_57/38_cen_sf"/>
</dbReference>
<dbReference type="AlphaFoldDB" id="A0A3Q0J7M2"/>
<dbReference type="PANTHER" id="PTHR11607:SF3">
    <property type="entry name" value="LYSOSOMAL ALPHA-MANNOSIDASE"/>
    <property type="match status" value="1"/>
</dbReference>
<evidence type="ECO:0000256" key="1">
    <source>
        <dbReference type="ARBA" id="ARBA00022801"/>
    </source>
</evidence>
<dbReference type="SUPFAM" id="SSF88713">
    <property type="entry name" value="Glycoside hydrolase/deacetylase"/>
    <property type="match status" value="1"/>
</dbReference>
<organism evidence="3 4">
    <name type="scientific">Diaphorina citri</name>
    <name type="common">Asian citrus psyllid</name>
    <dbReference type="NCBI Taxonomy" id="121845"/>
    <lineage>
        <taxon>Eukaryota</taxon>
        <taxon>Metazoa</taxon>
        <taxon>Ecdysozoa</taxon>
        <taxon>Arthropoda</taxon>
        <taxon>Hexapoda</taxon>
        <taxon>Insecta</taxon>
        <taxon>Pterygota</taxon>
        <taxon>Neoptera</taxon>
        <taxon>Paraneoptera</taxon>
        <taxon>Hemiptera</taxon>
        <taxon>Sternorrhyncha</taxon>
        <taxon>Psylloidea</taxon>
        <taxon>Psyllidae</taxon>
        <taxon>Diaphorininae</taxon>
        <taxon>Diaphorina</taxon>
    </lineage>
</organism>
<dbReference type="InterPro" id="IPR011330">
    <property type="entry name" value="Glyco_hydro/deAcase_b/a-brl"/>
</dbReference>
<dbReference type="KEGG" id="dci:113469312"/>
<reference evidence="4" key="1">
    <citation type="submission" date="2025-08" db="UniProtKB">
        <authorList>
            <consortium name="RefSeq"/>
        </authorList>
    </citation>
    <scope>IDENTIFICATION</scope>
</reference>
<dbReference type="GO" id="GO:0006013">
    <property type="term" value="P:mannose metabolic process"/>
    <property type="evidence" value="ECO:0007669"/>
    <property type="project" value="InterPro"/>
</dbReference>
<dbReference type="Gene3D" id="1.20.1270.50">
    <property type="entry name" value="Glycoside hydrolase family 38, central domain"/>
    <property type="match status" value="1"/>
</dbReference>
<evidence type="ECO:0000313" key="3">
    <source>
        <dbReference type="Proteomes" id="UP000079169"/>
    </source>
</evidence>
<evidence type="ECO:0000313" key="4">
    <source>
        <dbReference type="RefSeq" id="XP_026682700.1"/>
    </source>
</evidence>
<keyword evidence="3" id="KW-1185">Reference proteome</keyword>
<proteinExistence type="predicted"/>
<dbReference type="GO" id="GO:0005764">
    <property type="term" value="C:lysosome"/>
    <property type="evidence" value="ECO:0007669"/>
    <property type="project" value="TreeGrafter"/>
</dbReference>
<dbReference type="STRING" id="121845.A0A3Q0J7M2"/>
<evidence type="ECO:0000256" key="2">
    <source>
        <dbReference type="ARBA" id="ARBA00023295"/>
    </source>
</evidence>
<accession>A0A3Q0J7M2</accession>
<name>A0A3Q0J7M2_DIACI</name>
<dbReference type="Proteomes" id="UP000079169">
    <property type="component" value="Unplaced"/>
</dbReference>
<dbReference type="PANTHER" id="PTHR11607">
    <property type="entry name" value="ALPHA-MANNOSIDASE"/>
    <property type="match status" value="1"/>
</dbReference>
<dbReference type="InterPro" id="IPR050843">
    <property type="entry name" value="Glycosyl_Hydrlase_38"/>
</dbReference>
<gene>
    <name evidence="4" type="primary">LOC113469312</name>
</gene>
<dbReference type="InterPro" id="IPR037094">
    <property type="entry name" value="Glyco_hydro_38_cen_sf"/>
</dbReference>
<protein>
    <submittedName>
        <fullName evidence="4">Lysosomal alpha-mannosidase-like</fullName>
    </submittedName>
</protein>
<dbReference type="GO" id="GO:0004559">
    <property type="term" value="F:alpha-mannosidase activity"/>
    <property type="evidence" value="ECO:0007669"/>
    <property type="project" value="InterPro"/>
</dbReference>
<dbReference type="RefSeq" id="XP_026682700.1">
    <property type="nucleotide sequence ID" value="XM_026826899.1"/>
</dbReference>
<dbReference type="FunFam" id="1.20.1270.50:FF:000002">
    <property type="entry name" value="Alpha-mannosidase"/>
    <property type="match status" value="1"/>
</dbReference>
<keyword evidence="2" id="KW-0326">Glycosidase</keyword>
<dbReference type="SUPFAM" id="SSF88688">
    <property type="entry name" value="Families 57/38 glycoside transferase middle domain"/>
    <property type="match status" value="1"/>
</dbReference>